<dbReference type="OrthoDB" id="47374at2759"/>
<reference evidence="1" key="1">
    <citation type="submission" date="2025-08" db="UniProtKB">
        <authorList>
            <consortium name="Ensembl"/>
        </authorList>
    </citation>
    <scope>IDENTIFICATION</scope>
</reference>
<evidence type="ECO:0000313" key="2">
    <source>
        <dbReference type="Proteomes" id="UP000694564"/>
    </source>
</evidence>
<dbReference type="Gene3D" id="3.40.630.30">
    <property type="match status" value="1"/>
</dbReference>
<evidence type="ECO:0000313" key="1">
    <source>
        <dbReference type="Ensembl" id="ENSSVLP00005009413.1"/>
    </source>
</evidence>
<accession>A0A8D2B6K9</accession>
<protein>
    <submittedName>
        <fullName evidence="1">Uncharacterized protein</fullName>
    </submittedName>
</protein>
<name>A0A8D2B6K9_SCIVU</name>
<dbReference type="AlphaFoldDB" id="A0A8D2B6K9"/>
<reference evidence="1" key="2">
    <citation type="submission" date="2025-09" db="UniProtKB">
        <authorList>
            <consortium name="Ensembl"/>
        </authorList>
    </citation>
    <scope>IDENTIFICATION</scope>
</reference>
<proteinExistence type="predicted"/>
<keyword evidence="2" id="KW-1185">Reference proteome</keyword>
<sequence>MDRRGDRRELSALTLRHFERLKRLNQVIFPGSFKDKFYRDVLEKNLKVSSGQNADAQKTENLNYK</sequence>
<dbReference type="GeneTree" id="ENSGT00940000165624"/>
<dbReference type="Proteomes" id="UP000694564">
    <property type="component" value="Chromosome 7"/>
</dbReference>
<dbReference type="Ensembl" id="ENSSVLT00005010421.1">
    <property type="protein sequence ID" value="ENSSVLP00005009413.1"/>
    <property type="gene ID" value="ENSSVLG00005007512.1"/>
</dbReference>
<organism evidence="1 2">
    <name type="scientific">Sciurus vulgaris</name>
    <name type="common">Eurasian red squirrel</name>
    <dbReference type="NCBI Taxonomy" id="55149"/>
    <lineage>
        <taxon>Eukaryota</taxon>
        <taxon>Metazoa</taxon>
        <taxon>Chordata</taxon>
        <taxon>Craniata</taxon>
        <taxon>Vertebrata</taxon>
        <taxon>Euteleostomi</taxon>
        <taxon>Mammalia</taxon>
        <taxon>Eutheria</taxon>
        <taxon>Euarchontoglires</taxon>
        <taxon>Glires</taxon>
        <taxon>Rodentia</taxon>
        <taxon>Sciuromorpha</taxon>
        <taxon>Sciuridae</taxon>
        <taxon>Sciurinae</taxon>
        <taxon>Sciurini</taxon>
        <taxon>Sciurus</taxon>
    </lineage>
</organism>